<dbReference type="EMBL" id="CM004392">
    <property type="protein sequence ID" value="KAG8652054.1"/>
    <property type="molecule type" value="Genomic_DNA"/>
</dbReference>
<accession>A0ACB7HH08</accession>
<dbReference type="Proteomes" id="UP000091857">
    <property type="component" value="Chromosome 6"/>
</dbReference>
<comment type="caution">
    <text evidence="1">The sequence shown here is derived from an EMBL/GenBank/DDBJ whole genome shotgun (WGS) entry which is preliminary data.</text>
</comment>
<sequence length="45" mass="5124">MSWISNYMKVQQVQEAKDQGILDTFTHSYPGPFISILLKSSYALS</sequence>
<keyword evidence="2" id="KW-1185">Reference proteome</keyword>
<evidence type="ECO:0000313" key="1">
    <source>
        <dbReference type="EMBL" id="KAG8652054.1"/>
    </source>
</evidence>
<organism evidence="1 2">
    <name type="scientific">Manihot esculenta</name>
    <name type="common">Cassava</name>
    <name type="synonym">Jatropha manihot</name>
    <dbReference type="NCBI Taxonomy" id="3983"/>
    <lineage>
        <taxon>Eukaryota</taxon>
        <taxon>Viridiplantae</taxon>
        <taxon>Streptophyta</taxon>
        <taxon>Embryophyta</taxon>
        <taxon>Tracheophyta</taxon>
        <taxon>Spermatophyta</taxon>
        <taxon>Magnoliopsida</taxon>
        <taxon>eudicotyledons</taxon>
        <taxon>Gunneridae</taxon>
        <taxon>Pentapetalae</taxon>
        <taxon>rosids</taxon>
        <taxon>fabids</taxon>
        <taxon>Malpighiales</taxon>
        <taxon>Euphorbiaceae</taxon>
        <taxon>Crotonoideae</taxon>
        <taxon>Manihoteae</taxon>
        <taxon>Manihot</taxon>
    </lineage>
</organism>
<gene>
    <name evidence="1" type="ORF">MANES_06G057701v8</name>
</gene>
<name>A0ACB7HH08_MANES</name>
<protein>
    <submittedName>
        <fullName evidence="1">Uncharacterized protein</fullName>
    </submittedName>
</protein>
<reference evidence="2" key="1">
    <citation type="journal article" date="2016" name="Nat. Biotechnol.">
        <title>Sequencing wild and cultivated cassava and related species reveals extensive interspecific hybridization and genetic diversity.</title>
        <authorList>
            <person name="Bredeson J.V."/>
            <person name="Lyons J.B."/>
            <person name="Prochnik S.E."/>
            <person name="Wu G.A."/>
            <person name="Ha C.M."/>
            <person name="Edsinger-Gonzales E."/>
            <person name="Grimwood J."/>
            <person name="Schmutz J."/>
            <person name="Rabbi I.Y."/>
            <person name="Egesi C."/>
            <person name="Nauluvula P."/>
            <person name="Lebot V."/>
            <person name="Ndunguru J."/>
            <person name="Mkamilo G."/>
            <person name="Bart R.S."/>
            <person name="Setter T.L."/>
            <person name="Gleadow R.M."/>
            <person name="Kulakow P."/>
            <person name="Ferguson M.E."/>
            <person name="Rounsley S."/>
            <person name="Rokhsar D.S."/>
        </authorList>
    </citation>
    <scope>NUCLEOTIDE SEQUENCE [LARGE SCALE GENOMIC DNA]</scope>
    <source>
        <strain evidence="2">cv. AM560-2</strain>
    </source>
</reference>
<proteinExistence type="predicted"/>
<evidence type="ECO:0000313" key="2">
    <source>
        <dbReference type="Proteomes" id="UP000091857"/>
    </source>
</evidence>